<feature type="transmembrane region" description="Helical" evidence="14">
    <location>
        <begin position="36"/>
        <end position="58"/>
    </location>
</feature>
<evidence type="ECO:0000256" key="6">
    <source>
        <dbReference type="ARBA" id="ARBA00022692"/>
    </source>
</evidence>
<keyword evidence="6 14" id="KW-0812">Transmembrane</keyword>
<keyword evidence="5" id="KW-0042">Antenna complex</keyword>
<keyword evidence="11" id="KW-0157">Chromophore</keyword>
<evidence type="ECO:0000256" key="9">
    <source>
        <dbReference type="ARBA" id="ARBA00022956"/>
    </source>
</evidence>
<keyword evidence="16" id="KW-1185">Reference proteome</keyword>
<organism evidence="15 16">
    <name type="scientific">Vulcanimicrobium alpinum</name>
    <dbReference type="NCBI Taxonomy" id="3016050"/>
    <lineage>
        <taxon>Bacteria</taxon>
        <taxon>Bacillati</taxon>
        <taxon>Vulcanimicrobiota</taxon>
        <taxon>Vulcanimicrobiia</taxon>
        <taxon>Vulcanimicrobiales</taxon>
        <taxon>Vulcanimicrobiaceae</taxon>
        <taxon>Vulcanimicrobium</taxon>
    </lineage>
</organism>
<reference evidence="15 16" key="1">
    <citation type="journal article" date="2022" name="ISME Commun">
        <title>Vulcanimicrobium alpinus gen. nov. sp. nov., the first cultivated representative of the candidate phylum 'Eremiobacterota', is a metabolically versatile aerobic anoxygenic phototroph.</title>
        <authorList>
            <person name="Yabe S."/>
            <person name="Muto K."/>
            <person name="Abe K."/>
            <person name="Yokota A."/>
            <person name="Staudigel H."/>
            <person name="Tebo B.M."/>
        </authorList>
    </citation>
    <scope>NUCLEOTIDE SEQUENCE [LARGE SCALE GENOMIC DNA]</scope>
    <source>
        <strain evidence="15 16">WC8-2</strain>
    </source>
</reference>
<dbReference type="GO" id="GO:0005886">
    <property type="term" value="C:plasma membrane"/>
    <property type="evidence" value="ECO:0007669"/>
    <property type="project" value="UniProtKB-SubCell"/>
</dbReference>
<keyword evidence="9" id="KW-0076">Bacteriochlorophyll</keyword>
<evidence type="ECO:0000313" key="15">
    <source>
        <dbReference type="EMBL" id="BDE05387.1"/>
    </source>
</evidence>
<evidence type="ECO:0008006" key="17">
    <source>
        <dbReference type="Google" id="ProtNLM"/>
    </source>
</evidence>
<evidence type="ECO:0000256" key="8">
    <source>
        <dbReference type="ARBA" id="ARBA00022842"/>
    </source>
</evidence>
<comment type="function">
    <text evidence="1">Antenna complexes are light-harvesting systems, which transfer the excitation energy to the reaction centers.</text>
</comment>
<keyword evidence="7" id="KW-0479">Metal-binding</keyword>
<evidence type="ECO:0000256" key="3">
    <source>
        <dbReference type="ARBA" id="ARBA00022475"/>
    </source>
</evidence>
<name>A0AAN1XTI5_UNVUL</name>
<dbReference type="EMBL" id="AP025523">
    <property type="protein sequence ID" value="BDE05387.1"/>
    <property type="molecule type" value="Genomic_DNA"/>
</dbReference>
<keyword evidence="8" id="KW-0460">Magnesium</keyword>
<keyword evidence="13" id="KW-0437">Light-harvesting polypeptide</keyword>
<dbReference type="AlphaFoldDB" id="A0AAN1XTI5"/>
<evidence type="ECO:0000256" key="14">
    <source>
        <dbReference type="SAM" id="Phobius"/>
    </source>
</evidence>
<gene>
    <name evidence="15" type="ORF">WPS_06630</name>
</gene>
<keyword evidence="3" id="KW-1003">Cell membrane</keyword>
<dbReference type="InterPro" id="IPR035889">
    <property type="entry name" value="Light-harvesting_complex"/>
</dbReference>
<evidence type="ECO:0000256" key="10">
    <source>
        <dbReference type="ARBA" id="ARBA00022989"/>
    </source>
</evidence>
<evidence type="ECO:0000256" key="5">
    <source>
        <dbReference type="ARBA" id="ARBA00022549"/>
    </source>
</evidence>
<evidence type="ECO:0000256" key="13">
    <source>
        <dbReference type="ARBA" id="ARBA00023243"/>
    </source>
</evidence>
<comment type="subcellular location">
    <subcellularLocation>
        <location evidence="2">Cell membrane</location>
    </subcellularLocation>
</comment>
<dbReference type="GO" id="GO:0030076">
    <property type="term" value="C:light-harvesting complex"/>
    <property type="evidence" value="ECO:0007669"/>
    <property type="project" value="UniProtKB-KW"/>
</dbReference>
<dbReference type="GO" id="GO:0046872">
    <property type="term" value="F:metal ion binding"/>
    <property type="evidence" value="ECO:0007669"/>
    <property type="project" value="UniProtKB-KW"/>
</dbReference>
<evidence type="ECO:0000256" key="1">
    <source>
        <dbReference type="ARBA" id="ARBA00002455"/>
    </source>
</evidence>
<dbReference type="GO" id="GO:0042314">
    <property type="term" value="F:bacteriochlorophyll binding"/>
    <property type="evidence" value="ECO:0007669"/>
    <property type="project" value="UniProtKB-KW"/>
</dbReference>
<evidence type="ECO:0000256" key="11">
    <source>
        <dbReference type="ARBA" id="ARBA00022991"/>
    </source>
</evidence>
<keyword evidence="12 14" id="KW-0472">Membrane</keyword>
<evidence type="ECO:0000313" key="16">
    <source>
        <dbReference type="Proteomes" id="UP001317532"/>
    </source>
</evidence>
<evidence type="ECO:0000256" key="4">
    <source>
        <dbReference type="ARBA" id="ARBA00022494"/>
    </source>
</evidence>
<keyword evidence="4" id="KW-0148">Chlorophyll</keyword>
<evidence type="ECO:0000256" key="2">
    <source>
        <dbReference type="ARBA" id="ARBA00004236"/>
    </source>
</evidence>
<protein>
    <recommendedName>
        <fullName evidence="17">Light-harvesting protein</fullName>
    </recommendedName>
</protein>
<evidence type="ECO:0000256" key="7">
    <source>
        <dbReference type="ARBA" id="ARBA00022723"/>
    </source>
</evidence>
<evidence type="ECO:0000256" key="12">
    <source>
        <dbReference type="ARBA" id="ARBA00023136"/>
    </source>
</evidence>
<keyword evidence="10 14" id="KW-1133">Transmembrane helix</keyword>
<dbReference type="SUPFAM" id="SSF56918">
    <property type="entry name" value="Light-harvesting complex subunits"/>
    <property type="match status" value="1"/>
</dbReference>
<proteinExistence type="predicted"/>
<dbReference type="KEGG" id="vab:WPS_06630"/>
<sequence>MAVYTPAANEVELGNDQVPDRYRAFFDNGDWSLHSLVVQGSWLFFIVAVIFHIFFLSWHP</sequence>
<accession>A0AAN1XTI5</accession>
<dbReference type="Proteomes" id="UP001317532">
    <property type="component" value="Chromosome"/>
</dbReference>
<dbReference type="RefSeq" id="WP_317996434.1">
    <property type="nucleotide sequence ID" value="NZ_AP025523.1"/>
</dbReference>